<keyword evidence="3" id="KW-1185">Reference proteome</keyword>
<feature type="domain" description="GmrSD restriction endonucleases C-terminal" evidence="1">
    <location>
        <begin position="11"/>
        <end position="102"/>
    </location>
</feature>
<reference evidence="2 3" key="1">
    <citation type="submission" date="2019-07" db="EMBL/GenBank/DDBJ databases">
        <title>Tepidimonas taiwanensis I1-1 draft genome.</title>
        <authorList>
            <person name="Da Costa M.S."/>
            <person name="Froufe H.J.C."/>
            <person name="Egas C."/>
            <person name="Albuquerque L."/>
        </authorList>
    </citation>
    <scope>NUCLEOTIDE SEQUENCE [LARGE SCALE GENOMIC DNA]</scope>
    <source>
        <strain evidence="2 3">I1-1</strain>
    </source>
</reference>
<gene>
    <name evidence="2" type="ORF">Ttaiw_02435</name>
</gene>
<name>A0A554WZJ8_9BURK</name>
<sequence>MPDQVEDKNRPWDYDHIHPERYLTTETGRSRHNIPQIIRDWHRSIGNLRAWPLEANRSDGDLSPKTKFSKVSDRERRYHMTTSQDECNASFVGYEEDDWDDWCASVPEEVEAGEQPVQYLAYADYGVARQALVRAITTRFCKLYRHWYEELKIGDLMP</sequence>
<dbReference type="Pfam" id="PF07510">
    <property type="entry name" value="GmrSD_C"/>
    <property type="match status" value="1"/>
</dbReference>
<organism evidence="2 3">
    <name type="scientific">Tepidimonas taiwanensis</name>
    <dbReference type="NCBI Taxonomy" id="307486"/>
    <lineage>
        <taxon>Bacteria</taxon>
        <taxon>Pseudomonadati</taxon>
        <taxon>Pseudomonadota</taxon>
        <taxon>Betaproteobacteria</taxon>
        <taxon>Burkholderiales</taxon>
        <taxon>Tepidimonas</taxon>
    </lineage>
</organism>
<dbReference type="AlphaFoldDB" id="A0A554WZJ8"/>
<dbReference type="EMBL" id="VJOM01000042">
    <property type="protein sequence ID" value="TSE28978.1"/>
    <property type="molecule type" value="Genomic_DNA"/>
</dbReference>
<dbReference type="Proteomes" id="UP000317763">
    <property type="component" value="Unassembled WGS sequence"/>
</dbReference>
<dbReference type="InterPro" id="IPR011089">
    <property type="entry name" value="GmrSD_C"/>
</dbReference>
<protein>
    <recommendedName>
        <fullName evidence="1">GmrSD restriction endonucleases C-terminal domain-containing protein</fullName>
    </recommendedName>
</protein>
<proteinExistence type="predicted"/>
<accession>A0A554WZJ8</accession>
<evidence type="ECO:0000313" key="2">
    <source>
        <dbReference type="EMBL" id="TSE28978.1"/>
    </source>
</evidence>
<evidence type="ECO:0000259" key="1">
    <source>
        <dbReference type="Pfam" id="PF07510"/>
    </source>
</evidence>
<evidence type="ECO:0000313" key="3">
    <source>
        <dbReference type="Proteomes" id="UP000317763"/>
    </source>
</evidence>
<comment type="caution">
    <text evidence="2">The sequence shown here is derived from an EMBL/GenBank/DDBJ whole genome shotgun (WGS) entry which is preliminary data.</text>
</comment>